<keyword evidence="3" id="KW-1185">Reference proteome</keyword>
<evidence type="ECO:0000313" key="2">
    <source>
        <dbReference type="EMBL" id="EME65686.1"/>
    </source>
</evidence>
<evidence type="ECO:0000256" key="1">
    <source>
        <dbReference type="SAM" id="MobiDB-lite"/>
    </source>
</evidence>
<comment type="caution">
    <text evidence="2">The sequence shown here is derived from an EMBL/GenBank/DDBJ whole genome shotgun (WGS) entry which is preliminary data.</text>
</comment>
<reference evidence="2 3" key="1">
    <citation type="journal article" date="2013" name="Genome Announc.">
        <title>Draft Genome Sequence of Amycolatopsis decaplanina Strain DSM 44594T.</title>
        <authorList>
            <person name="Kaur N."/>
            <person name="Kumar S."/>
            <person name="Bala M."/>
            <person name="Raghava G.P."/>
            <person name="Mayilraj S."/>
        </authorList>
    </citation>
    <scope>NUCLEOTIDE SEQUENCE [LARGE SCALE GENOMIC DNA]</scope>
    <source>
        <strain evidence="2 3">DSM 44594</strain>
    </source>
</reference>
<gene>
    <name evidence="2" type="ORF">H074_00282</name>
</gene>
<dbReference type="EMBL" id="AOHO01000012">
    <property type="protein sequence ID" value="EME65686.1"/>
    <property type="molecule type" value="Genomic_DNA"/>
</dbReference>
<protein>
    <submittedName>
        <fullName evidence="2">Non-ribosomal peptide synthetase</fullName>
    </submittedName>
</protein>
<sequence>MGGEPARFINPAFPPVLRYIDLDGATSDEADDRLRRELVSPFDLAKGPPDALSAPAYGRR</sequence>
<dbReference type="RefSeq" id="WP_007028007.1">
    <property type="nucleotide sequence ID" value="NZ_AOHO01000012.1"/>
</dbReference>
<name>M2XXI4_9PSEU</name>
<dbReference type="AlphaFoldDB" id="M2XXI4"/>
<evidence type="ECO:0000313" key="3">
    <source>
        <dbReference type="Proteomes" id="UP000054226"/>
    </source>
</evidence>
<feature type="region of interest" description="Disordered" evidence="1">
    <location>
        <begin position="41"/>
        <end position="60"/>
    </location>
</feature>
<dbReference type="Proteomes" id="UP000054226">
    <property type="component" value="Unassembled WGS sequence"/>
</dbReference>
<proteinExistence type="predicted"/>
<organism evidence="2 3">
    <name type="scientific">Amycolatopsis decaplanina DSM 44594</name>
    <dbReference type="NCBI Taxonomy" id="1284240"/>
    <lineage>
        <taxon>Bacteria</taxon>
        <taxon>Bacillati</taxon>
        <taxon>Actinomycetota</taxon>
        <taxon>Actinomycetes</taxon>
        <taxon>Pseudonocardiales</taxon>
        <taxon>Pseudonocardiaceae</taxon>
        <taxon>Amycolatopsis</taxon>
    </lineage>
</organism>
<dbReference type="PATRIC" id="fig|1284240.4.peg.53"/>
<accession>M2XXI4</accession>